<evidence type="ECO:0000313" key="3">
    <source>
        <dbReference type="Proteomes" id="UP000001190"/>
    </source>
</evidence>
<organism evidence="2 3">
    <name type="scientific">Mycobacterium marinum (strain ATCC BAA-535 / M)</name>
    <dbReference type="NCBI Taxonomy" id="216594"/>
    <lineage>
        <taxon>Bacteria</taxon>
        <taxon>Bacillati</taxon>
        <taxon>Actinomycetota</taxon>
        <taxon>Actinomycetes</taxon>
        <taxon>Mycobacteriales</taxon>
        <taxon>Mycobacteriaceae</taxon>
        <taxon>Mycobacterium</taxon>
        <taxon>Mycobacterium ulcerans group</taxon>
    </lineage>
</organism>
<name>B2HQH7_MYCMM</name>
<dbReference type="RefSeq" id="WP_012395649.1">
    <property type="nucleotide sequence ID" value="NC_010612.1"/>
</dbReference>
<sequence>MPTKPPVRARVARLLALALVAVGAGMFANAFDTPDLAALLLPGGLIAAAMLILIFIRIRYGAIPPSLGLSSKQVALFMGVCTVVFIGLGCVGIAALVSEPATPQTVLVTLFFFGIATASLIYARQELHRTTAAPDPRDG</sequence>
<reference evidence="2 3" key="1">
    <citation type="journal article" date="2008" name="Genome Res.">
        <title>Insights from the complete genome sequence of Mycobacterium marinum on the evolution of Mycobacterium tuberculosis.</title>
        <authorList>
            <person name="Stinear T.P."/>
            <person name="Seemann T."/>
            <person name="Harrison P.F."/>
            <person name="Jenkin G.A."/>
            <person name="Davies J.K."/>
            <person name="Johnson P.D."/>
            <person name="Abdellah Z."/>
            <person name="Arrowsmith C."/>
            <person name="Chillingworth T."/>
            <person name="Churcher C."/>
            <person name="Clarke K."/>
            <person name="Cronin A."/>
            <person name="Davis P."/>
            <person name="Goodhead I."/>
            <person name="Holroyd N."/>
            <person name="Jagels K."/>
            <person name="Lord A."/>
            <person name="Moule S."/>
            <person name="Mungall K."/>
            <person name="Norbertczak H."/>
            <person name="Quail M.A."/>
            <person name="Rabbinowitsch E."/>
            <person name="Walker D."/>
            <person name="White B."/>
            <person name="Whitehead S."/>
            <person name="Small P.L."/>
            <person name="Brosch R."/>
            <person name="Ramakrishnan L."/>
            <person name="Fischbach M.A."/>
            <person name="Parkhill J."/>
            <person name="Cole S.T."/>
        </authorList>
    </citation>
    <scope>NUCLEOTIDE SEQUENCE [LARGE SCALE GENOMIC DNA]</scope>
    <source>
        <strain evidence="3">ATCC BAA-535 / M</strain>
    </source>
</reference>
<dbReference type="HOGENOM" id="CLU_1842911_0_0_11"/>
<keyword evidence="1" id="KW-0472">Membrane</keyword>
<feature type="transmembrane region" description="Helical" evidence="1">
    <location>
        <begin position="74"/>
        <end position="98"/>
    </location>
</feature>
<keyword evidence="3" id="KW-1185">Reference proteome</keyword>
<keyword evidence="1" id="KW-0812">Transmembrane</keyword>
<feature type="transmembrane region" description="Helical" evidence="1">
    <location>
        <begin position="104"/>
        <end position="123"/>
    </location>
</feature>
<accession>B2HQH7</accession>
<dbReference type="AlphaFoldDB" id="B2HQH7"/>
<dbReference type="GeneID" id="34341491"/>
<dbReference type="EMBL" id="CP000854">
    <property type="protein sequence ID" value="ACC42469.1"/>
    <property type="molecule type" value="Genomic_DNA"/>
</dbReference>
<feature type="transmembrane region" description="Helical" evidence="1">
    <location>
        <begin position="40"/>
        <end position="62"/>
    </location>
</feature>
<dbReference type="KEGG" id="mmi:MMAR_4062"/>
<dbReference type="Proteomes" id="UP000001190">
    <property type="component" value="Chromosome"/>
</dbReference>
<evidence type="ECO:0000256" key="1">
    <source>
        <dbReference type="SAM" id="Phobius"/>
    </source>
</evidence>
<gene>
    <name evidence="2" type="ordered locus">MMAR_4062</name>
</gene>
<evidence type="ECO:0000313" key="2">
    <source>
        <dbReference type="EMBL" id="ACC42469.1"/>
    </source>
</evidence>
<keyword evidence="1" id="KW-1133">Transmembrane helix</keyword>
<dbReference type="STRING" id="216594.MMAR_4062"/>
<protein>
    <submittedName>
        <fullName evidence="2">Hypothetical membrane protein</fullName>
    </submittedName>
</protein>
<proteinExistence type="predicted"/>